<feature type="transmembrane region" description="Helical" evidence="1">
    <location>
        <begin position="44"/>
        <end position="64"/>
    </location>
</feature>
<proteinExistence type="predicted"/>
<gene>
    <name evidence="2" type="ORF">A4R43_19675</name>
</gene>
<evidence type="ECO:0000313" key="2">
    <source>
        <dbReference type="EMBL" id="AXB44460.1"/>
    </source>
</evidence>
<dbReference type="KEGG" id="aab:A4R43_19675"/>
<feature type="transmembrane region" description="Helical" evidence="1">
    <location>
        <begin position="76"/>
        <end position="97"/>
    </location>
</feature>
<evidence type="ECO:0000256" key="1">
    <source>
        <dbReference type="SAM" id="Phobius"/>
    </source>
</evidence>
<dbReference type="OrthoDB" id="3695643at2"/>
<keyword evidence="1" id="KW-0472">Membrane</keyword>
<sequence>MATKLGRVALGVLSVAAVLGGGALVVMVVVYFGASEYLPELTEFGGWAIIAGPLALGVYTAGALDASPATRAATAVGLVFAAFFATELISYAVSLTADRGGPRGNLETGTAGAIWLLAGAFFLWRLAVRRWPVSGPSRPAARPDHA</sequence>
<name>A0A344L8T6_9PSEU</name>
<dbReference type="AlphaFoldDB" id="A0A344L8T6"/>
<dbReference type="Proteomes" id="UP000250434">
    <property type="component" value="Chromosome"/>
</dbReference>
<organism evidence="2 3">
    <name type="scientific">Amycolatopsis albispora</name>
    <dbReference type="NCBI Taxonomy" id="1804986"/>
    <lineage>
        <taxon>Bacteria</taxon>
        <taxon>Bacillati</taxon>
        <taxon>Actinomycetota</taxon>
        <taxon>Actinomycetes</taxon>
        <taxon>Pseudonocardiales</taxon>
        <taxon>Pseudonocardiaceae</taxon>
        <taxon>Amycolatopsis</taxon>
    </lineage>
</organism>
<keyword evidence="3" id="KW-1185">Reference proteome</keyword>
<dbReference type="EMBL" id="CP015163">
    <property type="protein sequence ID" value="AXB44460.1"/>
    <property type="molecule type" value="Genomic_DNA"/>
</dbReference>
<keyword evidence="1" id="KW-1133">Transmembrane helix</keyword>
<feature type="transmembrane region" description="Helical" evidence="1">
    <location>
        <begin position="109"/>
        <end position="128"/>
    </location>
</feature>
<evidence type="ECO:0000313" key="3">
    <source>
        <dbReference type="Proteomes" id="UP000250434"/>
    </source>
</evidence>
<keyword evidence="1" id="KW-0812">Transmembrane</keyword>
<reference evidence="2 3" key="1">
    <citation type="submission" date="2016-04" db="EMBL/GenBank/DDBJ databases">
        <title>Complete genome sequence and analysis of deep-sea sediment isolate, Amycolatopsis sp. WP1.</title>
        <authorList>
            <person name="Wang H."/>
            <person name="Chen S."/>
            <person name="Wu Q."/>
        </authorList>
    </citation>
    <scope>NUCLEOTIDE SEQUENCE [LARGE SCALE GENOMIC DNA]</scope>
    <source>
        <strain evidence="2 3">WP1</strain>
    </source>
</reference>
<feature type="transmembrane region" description="Helical" evidence="1">
    <location>
        <begin position="12"/>
        <end position="32"/>
    </location>
</feature>
<accession>A0A344L8T6</accession>
<protein>
    <submittedName>
        <fullName evidence="2">Uncharacterized protein</fullName>
    </submittedName>
</protein>
<dbReference type="RefSeq" id="WP_113693704.1">
    <property type="nucleotide sequence ID" value="NZ_CP015163.1"/>
</dbReference>